<keyword evidence="2" id="KW-1185">Reference proteome</keyword>
<proteinExistence type="predicted"/>
<accession>A0A436ZZG8</accession>
<evidence type="ECO:0000313" key="2">
    <source>
        <dbReference type="Proteomes" id="UP000283090"/>
    </source>
</evidence>
<reference evidence="1 2" key="1">
    <citation type="submission" date="2019-01" db="EMBL/GenBank/DDBJ databases">
        <title>Intercellular communication is required for trap formation in the nematode-trapping fungus Duddingtonia flagrans.</title>
        <authorList>
            <person name="Youssar L."/>
            <person name="Wernet V."/>
            <person name="Hensel N."/>
            <person name="Hildebrandt H.-G."/>
            <person name="Fischer R."/>
        </authorList>
    </citation>
    <scope>NUCLEOTIDE SEQUENCE [LARGE SCALE GENOMIC DNA]</scope>
    <source>
        <strain evidence="1 2">CBS H-5679</strain>
    </source>
</reference>
<organism evidence="1 2">
    <name type="scientific">Arthrobotrys flagrans</name>
    <name type="common">Nematode-trapping fungus</name>
    <name type="synonym">Trichothecium flagrans</name>
    <dbReference type="NCBI Taxonomy" id="97331"/>
    <lineage>
        <taxon>Eukaryota</taxon>
        <taxon>Fungi</taxon>
        <taxon>Dikarya</taxon>
        <taxon>Ascomycota</taxon>
        <taxon>Pezizomycotina</taxon>
        <taxon>Orbiliomycetes</taxon>
        <taxon>Orbiliales</taxon>
        <taxon>Orbiliaceae</taxon>
        <taxon>Arthrobotrys</taxon>
    </lineage>
</organism>
<dbReference type="Proteomes" id="UP000283090">
    <property type="component" value="Unassembled WGS sequence"/>
</dbReference>
<protein>
    <submittedName>
        <fullName evidence="1">Uncharacterized protein</fullName>
    </submittedName>
</protein>
<dbReference type="EMBL" id="SAEB01000007">
    <property type="protein sequence ID" value="RVD84411.1"/>
    <property type="molecule type" value="Genomic_DNA"/>
</dbReference>
<dbReference type="VEuPathDB" id="FungiDB:DFL_006161"/>
<dbReference type="RefSeq" id="XP_067489955.1">
    <property type="nucleotide sequence ID" value="XM_067635537.1"/>
</dbReference>
<dbReference type="GeneID" id="93588472"/>
<gene>
    <name evidence="1" type="ORF">DFL_006161</name>
</gene>
<sequence length="358" mass="38692">MTATLRQEFFLGGIPAGLQMTITQATSIGPRGFNVGWRDNSNFNLSKMGPNCFSVGRSLPLNDRANFGPTCSISTNFSASVPTDGTPVRLGEMTWQKSTVEHWYNAFVPGEPGSVELKFQISDMKSGKKVASGRLTATPEKFHILQRPDNVKVGLVWDGEKKETTTTTQISADIGVDPPAIHLGFMMKEDKKSLGMGFKQVQSSLNKVASFGVGLVLDVNKALIEWGVPGGAIIITAIELPETVDTVMSLAENSKKLVDALVSGDKGKAHLAYMSMIKNGYDVGSALMNIKGLKSDVIEKVVRMTPPGGKDLAEGVLTKFAERAVDELLNAEAGIVDPEAAKLRRRRLARGRRYQAYG</sequence>
<dbReference type="AlphaFoldDB" id="A0A436ZZG8"/>
<name>A0A436ZZG8_ARTFL</name>
<comment type="caution">
    <text evidence="1">The sequence shown here is derived from an EMBL/GenBank/DDBJ whole genome shotgun (WGS) entry which is preliminary data.</text>
</comment>
<evidence type="ECO:0000313" key="1">
    <source>
        <dbReference type="EMBL" id="RVD84411.1"/>
    </source>
</evidence>